<dbReference type="InterPro" id="IPR049445">
    <property type="entry name" value="TetR_SbtR-like_C"/>
</dbReference>
<proteinExistence type="predicted"/>
<gene>
    <name evidence="7" type="ORF">KDY119_01629</name>
</gene>
<dbReference type="Gene3D" id="1.10.357.10">
    <property type="entry name" value="Tetracycline Repressor, domain 2"/>
    <property type="match status" value="1"/>
</dbReference>
<evidence type="ECO:0000256" key="5">
    <source>
        <dbReference type="SAM" id="MobiDB-lite"/>
    </source>
</evidence>
<evidence type="ECO:0000256" key="1">
    <source>
        <dbReference type="ARBA" id="ARBA00023015"/>
    </source>
</evidence>
<dbReference type="SUPFAM" id="SSF46689">
    <property type="entry name" value="Homeodomain-like"/>
    <property type="match status" value="1"/>
</dbReference>
<dbReference type="PANTHER" id="PTHR30055">
    <property type="entry name" value="HTH-TYPE TRANSCRIPTIONAL REGULATOR RUTR"/>
    <property type="match status" value="1"/>
</dbReference>
<evidence type="ECO:0000313" key="7">
    <source>
        <dbReference type="EMBL" id="QFU98120.1"/>
    </source>
</evidence>
<dbReference type="InterPro" id="IPR001647">
    <property type="entry name" value="HTH_TetR"/>
</dbReference>
<dbReference type="Pfam" id="PF00440">
    <property type="entry name" value="TetR_N"/>
    <property type="match status" value="1"/>
</dbReference>
<dbReference type="GO" id="GO:0000976">
    <property type="term" value="F:transcription cis-regulatory region binding"/>
    <property type="evidence" value="ECO:0007669"/>
    <property type="project" value="TreeGrafter"/>
</dbReference>
<keyword evidence="2 4" id="KW-0238">DNA-binding</keyword>
<evidence type="ECO:0000313" key="8">
    <source>
        <dbReference type="Proteomes" id="UP000326702"/>
    </source>
</evidence>
<dbReference type="AlphaFoldDB" id="A0A5P9QAH5"/>
<evidence type="ECO:0000256" key="2">
    <source>
        <dbReference type="ARBA" id="ARBA00023125"/>
    </source>
</evidence>
<keyword evidence="8" id="KW-1185">Reference proteome</keyword>
<feature type="region of interest" description="Disordered" evidence="5">
    <location>
        <begin position="202"/>
        <end position="226"/>
    </location>
</feature>
<accession>A0A5P9QAH5</accession>
<dbReference type="Proteomes" id="UP000326702">
    <property type="component" value="Chromosome"/>
</dbReference>
<dbReference type="InterPro" id="IPR009057">
    <property type="entry name" value="Homeodomain-like_sf"/>
</dbReference>
<keyword evidence="1" id="KW-0805">Transcription regulation</keyword>
<evidence type="ECO:0000259" key="6">
    <source>
        <dbReference type="PROSITE" id="PS50977"/>
    </source>
</evidence>
<dbReference type="PROSITE" id="PS50977">
    <property type="entry name" value="HTH_TETR_2"/>
    <property type="match status" value="1"/>
</dbReference>
<organism evidence="7 8">
    <name type="scientific">Luteimicrobium xylanilyticum</name>
    <dbReference type="NCBI Taxonomy" id="1133546"/>
    <lineage>
        <taxon>Bacteria</taxon>
        <taxon>Bacillati</taxon>
        <taxon>Actinomycetota</taxon>
        <taxon>Actinomycetes</taxon>
        <taxon>Micrococcales</taxon>
        <taxon>Luteimicrobium</taxon>
    </lineage>
</organism>
<dbReference type="InterPro" id="IPR050109">
    <property type="entry name" value="HTH-type_TetR-like_transc_reg"/>
</dbReference>
<protein>
    <recommendedName>
        <fullName evidence="6">HTH tetR-type domain-containing protein</fullName>
    </recommendedName>
</protein>
<dbReference type="EMBL" id="CP045529">
    <property type="protein sequence ID" value="QFU98120.1"/>
    <property type="molecule type" value="Genomic_DNA"/>
</dbReference>
<feature type="domain" description="HTH tetR-type" evidence="6">
    <location>
        <begin position="29"/>
        <end position="87"/>
    </location>
</feature>
<keyword evidence="3" id="KW-0804">Transcription</keyword>
<dbReference type="KEGG" id="lxl:KDY119_01629"/>
<dbReference type="RefSeq" id="WP_227994571.1">
    <property type="nucleotide sequence ID" value="NZ_BAABIH010000027.1"/>
</dbReference>
<sequence length="226" mass="24601">MFEHEEDVMATKPQEAQVAPLSGRRAQAARNDEAILDAARRVFVDDPEAPVAAVAHAAGVGISALYRRYPGKEDLLARLCLDGLRRFVEVATSAEAVPDPWESFAAFVRGVVDADVHSLTVRLAGRFRPSAEHRALAAESGVLAGRILTRAQDAGVVRPDVTDEDLPMVYEQLTAVRLGDPERTAALRARYVELQLEGLRARPDASPLPGTAPTQDELGARWRYRG</sequence>
<dbReference type="GO" id="GO:0003700">
    <property type="term" value="F:DNA-binding transcription factor activity"/>
    <property type="evidence" value="ECO:0007669"/>
    <property type="project" value="TreeGrafter"/>
</dbReference>
<name>A0A5P9QAH5_9MICO</name>
<evidence type="ECO:0000256" key="4">
    <source>
        <dbReference type="PROSITE-ProRule" id="PRU00335"/>
    </source>
</evidence>
<dbReference type="PANTHER" id="PTHR30055:SF234">
    <property type="entry name" value="HTH-TYPE TRANSCRIPTIONAL REGULATOR BETI"/>
    <property type="match status" value="1"/>
</dbReference>
<dbReference type="SUPFAM" id="SSF48498">
    <property type="entry name" value="Tetracyclin repressor-like, C-terminal domain"/>
    <property type="match status" value="1"/>
</dbReference>
<reference evidence="7 8" key="1">
    <citation type="submission" date="2019-10" db="EMBL/GenBank/DDBJ databases">
        <title>Genome sequence of Luteimicrobium xylanilyticum HY-24.</title>
        <authorList>
            <person name="Kim D.Y."/>
            <person name="Park H.-Y."/>
        </authorList>
    </citation>
    <scope>NUCLEOTIDE SEQUENCE [LARGE SCALE GENOMIC DNA]</scope>
    <source>
        <strain evidence="7 8">HY-24</strain>
    </source>
</reference>
<dbReference type="InterPro" id="IPR036271">
    <property type="entry name" value="Tet_transcr_reg_TetR-rel_C_sf"/>
</dbReference>
<evidence type="ECO:0000256" key="3">
    <source>
        <dbReference type="ARBA" id="ARBA00023163"/>
    </source>
</evidence>
<feature type="region of interest" description="Disordered" evidence="5">
    <location>
        <begin position="1"/>
        <end position="24"/>
    </location>
</feature>
<dbReference type="Pfam" id="PF21597">
    <property type="entry name" value="TetR_C_43"/>
    <property type="match status" value="1"/>
</dbReference>
<feature type="DNA-binding region" description="H-T-H motif" evidence="4">
    <location>
        <begin position="50"/>
        <end position="69"/>
    </location>
</feature>